<feature type="transmembrane region" description="Helical" evidence="2">
    <location>
        <begin position="318"/>
        <end position="342"/>
    </location>
</feature>
<gene>
    <name evidence="3" type="ORF">K458DRAFT_415598</name>
</gene>
<feature type="transmembrane region" description="Helical" evidence="2">
    <location>
        <begin position="354"/>
        <end position="376"/>
    </location>
</feature>
<name>A0A6G1JAU3_9PLEO</name>
<keyword evidence="2" id="KW-0812">Transmembrane</keyword>
<keyword evidence="2" id="KW-1133">Transmembrane helix</keyword>
<keyword evidence="4" id="KW-1185">Reference proteome</keyword>
<feature type="transmembrane region" description="Helical" evidence="2">
    <location>
        <begin position="281"/>
        <end position="298"/>
    </location>
</feature>
<dbReference type="AlphaFoldDB" id="A0A6G1JAU3"/>
<protein>
    <recommendedName>
        <fullName evidence="5">Integral membrane protein</fullName>
    </recommendedName>
</protein>
<evidence type="ECO:0000313" key="3">
    <source>
        <dbReference type="EMBL" id="KAF2687350.1"/>
    </source>
</evidence>
<feature type="transmembrane region" description="Helical" evidence="2">
    <location>
        <begin position="167"/>
        <end position="189"/>
    </location>
</feature>
<sequence length="440" mass="48698">MRSNAAIHRFRPSAGDSNHYHIATALPFFNPTCALLTPDFARLHTEGTPSSALAAPHDPSQSDHSKWLSPAIAYKWTSRNNRKGRHALSINPNRMPPESRHLAPHATTSLRKTAWGIWRMATVCPIWDISYDVATIFTLGSVVWVVNAFFVWLPLVQPGTEFKDEELYGGGITAFVGATIFMAGSILLVAEAVNEDRSGCFGWALERALSHESAKGSGSGWHLRPSESECAHHHLNKSNLLGRGNSTESLPDPEASPKSTGRAWIWCPSIKDLRTHYIRELGFLASFTQLAAATIFWVSGFTALPGIYDNMSRPVTIILYWTPQVIGGSGFILSGALFMLETQSRWYKPAFKTLGWWVGAWNLVGGIGFTLCPAFGYDESSWAQYQACLSTFWGSWAFWIGSCLQWYESLEKWPVEINTNSSSSSEESIESVGKEGVREG</sequence>
<evidence type="ECO:0000256" key="1">
    <source>
        <dbReference type="SAM" id="MobiDB-lite"/>
    </source>
</evidence>
<keyword evidence="2" id="KW-0472">Membrane</keyword>
<accession>A0A6G1JAU3</accession>
<evidence type="ECO:0000256" key="2">
    <source>
        <dbReference type="SAM" id="Phobius"/>
    </source>
</evidence>
<proteinExistence type="predicted"/>
<evidence type="ECO:0008006" key="5">
    <source>
        <dbReference type="Google" id="ProtNLM"/>
    </source>
</evidence>
<reference evidence="3" key="1">
    <citation type="journal article" date="2020" name="Stud. Mycol.">
        <title>101 Dothideomycetes genomes: a test case for predicting lifestyles and emergence of pathogens.</title>
        <authorList>
            <person name="Haridas S."/>
            <person name="Albert R."/>
            <person name="Binder M."/>
            <person name="Bloem J."/>
            <person name="Labutti K."/>
            <person name="Salamov A."/>
            <person name="Andreopoulos B."/>
            <person name="Baker S."/>
            <person name="Barry K."/>
            <person name="Bills G."/>
            <person name="Bluhm B."/>
            <person name="Cannon C."/>
            <person name="Castanera R."/>
            <person name="Culley D."/>
            <person name="Daum C."/>
            <person name="Ezra D."/>
            <person name="Gonzalez J."/>
            <person name="Henrissat B."/>
            <person name="Kuo A."/>
            <person name="Liang C."/>
            <person name="Lipzen A."/>
            <person name="Lutzoni F."/>
            <person name="Magnuson J."/>
            <person name="Mondo S."/>
            <person name="Nolan M."/>
            <person name="Ohm R."/>
            <person name="Pangilinan J."/>
            <person name="Park H.-J."/>
            <person name="Ramirez L."/>
            <person name="Alfaro M."/>
            <person name="Sun H."/>
            <person name="Tritt A."/>
            <person name="Yoshinaga Y."/>
            <person name="Zwiers L.-H."/>
            <person name="Turgeon B."/>
            <person name="Goodwin S."/>
            <person name="Spatafora J."/>
            <person name="Crous P."/>
            <person name="Grigoriev I."/>
        </authorList>
    </citation>
    <scope>NUCLEOTIDE SEQUENCE</scope>
    <source>
        <strain evidence="3">CBS 122367</strain>
    </source>
</reference>
<evidence type="ECO:0000313" key="4">
    <source>
        <dbReference type="Proteomes" id="UP000799291"/>
    </source>
</evidence>
<feature type="region of interest" description="Disordered" evidence="1">
    <location>
        <begin position="241"/>
        <end position="260"/>
    </location>
</feature>
<dbReference type="OrthoDB" id="2603at2759"/>
<feature type="region of interest" description="Disordered" evidence="1">
    <location>
        <begin position="419"/>
        <end position="440"/>
    </location>
</feature>
<organism evidence="3 4">
    <name type="scientific">Lentithecium fluviatile CBS 122367</name>
    <dbReference type="NCBI Taxonomy" id="1168545"/>
    <lineage>
        <taxon>Eukaryota</taxon>
        <taxon>Fungi</taxon>
        <taxon>Dikarya</taxon>
        <taxon>Ascomycota</taxon>
        <taxon>Pezizomycotina</taxon>
        <taxon>Dothideomycetes</taxon>
        <taxon>Pleosporomycetidae</taxon>
        <taxon>Pleosporales</taxon>
        <taxon>Massarineae</taxon>
        <taxon>Lentitheciaceae</taxon>
        <taxon>Lentithecium</taxon>
    </lineage>
</organism>
<dbReference type="Proteomes" id="UP000799291">
    <property type="component" value="Unassembled WGS sequence"/>
</dbReference>
<feature type="transmembrane region" description="Helical" evidence="2">
    <location>
        <begin position="129"/>
        <end position="155"/>
    </location>
</feature>
<dbReference type="EMBL" id="MU005575">
    <property type="protein sequence ID" value="KAF2687350.1"/>
    <property type="molecule type" value="Genomic_DNA"/>
</dbReference>